<keyword evidence="4" id="KW-1185">Reference proteome</keyword>
<dbReference type="SUPFAM" id="SSF56112">
    <property type="entry name" value="Protein kinase-like (PK-like)"/>
    <property type="match status" value="1"/>
</dbReference>
<protein>
    <submittedName>
        <fullName evidence="3">Phosphotransferase family enzyme</fullName>
    </submittedName>
</protein>
<dbReference type="EMBL" id="QXDC01000004">
    <property type="protein sequence ID" value="RIA37081.1"/>
    <property type="molecule type" value="Genomic_DNA"/>
</dbReference>
<keyword evidence="1" id="KW-0597">Phosphoprotein</keyword>
<feature type="modified residue" description="4-aspartylphosphate" evidence="1">
    <location>
        <position position="53"/>
    </location>
</feature>
<evidence type="ECO:0000256" key="1">
    <source>
        <dbReference type="PROSITE-ProRule" id="PRU00169"/>
    </source>
</evidence>
<dbReference type="InterPro" id="IPR011006">
    <property type="entry name" value="CheY-like_superfamily"/>
</dbReference>
<sequence>MRILFVEDNDGFARDLEPVLREIPGVGDVLRIIDKESAATALRDELIDLVILDLSIPPNSTVDTPDPEHGQALFHEARELRPGTPIFILTGAEVEKFSRGLAKFGNQVKLWGDNTAIETVSFFLKEEVDELLGRVRALAEIFGKMSAVAINTRGKDLGLTPIQDQMLKSFANLADGVACDVSLLSGGLSEAMVVKASAMDKGRKPQALCAGKLGPISVIRSEHEAYEKHARKLGIGACPPLYCAIDVGVGMNGAIFYTLTDDDTAPLFDRLKADPAIGPAVVGRVRSGLQRWSEAATADMVAVADIRRRLIDDDDAAAIEAKFKLGPLRNVEERTVQASQSCIHGDLHCGNVLVKSDGEAVLIDFGDAGPGFTSLDPIALELSLVFHPDAKKLGLRDGLMANLDAWPDVDGFVQNDSLKPMVAACRDWAHDVGGGDQSVLASAYAYALRQLKYDTVDPAITVAFVAKLSERIAAA</sequence>
<reference evidence="3 4" key="1">
    <citation type="submission" date="2018-08" db="EMBL/GenBank/DDBJ databases">
        <title>Genomic Encyclopedia of Type Strains, Phase IV (KMG-IV): sequencing the most valuable type-strain genomes for metagenomic binning, comparative biology and taxonomic classification.</title>
        <authorList>
            <person name="Goeker M."/>
        </authorList>
    </citation>
    <scope>NUCLEOTIDE SEQUENCE [LARGE SCALE GENOMIC DNA]</scope>
    <source>
        <strain evidence="3 4">DSM 25527</strain>
    </source>
</reference>
<dbReference type="InterPro" id="IPR011009">
    <property type="entry name" value="Kinase-like_dom_sf"/>
</dbReference>
<dbReference type="GO" id="GO:0000160">
    <property type="term" value="P:phosphorelay signal transduction system"/>
    <property type="evidence" value="ECO:0007669"/>
    <property type="project" value="InterPro"/>
</dbReference>
<gene>
    <name evidence="3" type="ORF">DFR49_2956</name>
</gene>
<evidence type="ECO:0000259" key="2">
    <source>
        <dbReference type="PROSITE" id="PS50110"/>
    </source>
</evidence>
<accession>A0A397NUJ8</accession>
<dbReference type="PROSITE" id="PS50110">
    <property type="entry name" value="RESPONSE_REGULATORY"/>
    <property type="match status" value="1"/>
</dbReference>
<dbReference type="GO" id="GO:0016740">
    <property type="term" value="F:transferase activity"/>
    <property type="evidence" value="ECO:0007669"/>
    <property type="project" value="UniProtKB-KW"/>
</dbReference>
<dbReference type="InterPro" id="IPR002575">
    <property type="entry name" value="Aminoglycoside_PTrfase"/>
</dbReference>
<dbReference type="Pfam" id="PF01636">
    <property type="entry name" value="APH"/>
    <property type="match status" value="1"/>
</dbReference>
<comment type="caution">
    <text evidence="3">The sequence shown here is derived from an EMBL/GenBank/DDBJ whole genome shotgun (WGS) entry which is preliminary data.</text>
</comment>
<dbReference type="Gene3D" id="1.10.510.10">
    <property type="entry name" value="Transferase(Phosphotransferase) domain 1"/>
    <property type="match status" value="1"/>
</dbReference>
<dbReference type="OrthoDB" id="9797603at2"/>
<dbReference type="SUPFAM" id="SSF52172">
    <property type="entry name" value="CheY-like"/>
    <property type="match status" value="1"/>
</dbReference>
<dbReference type="RefSeq" id="WP_119036460.1">
    <property type="nucleotide sequence ID" value="NZ_QXDC01000004.1"/>
</dbReference>
<dbReference type="AlphaFoldDB" id="A0A397NUJ8"/>
<dbReference type="Gene3D" id="3.40.50.2300">
    <property type="match status" value="1"/>
</dbReference>
<feature type="domain" description="Response regulatory" evidence="2">
    <location>
        <begin position="2"/>
        <end position="124"/>
    </location>
</feature>
<keyword evidence="3" id="KW-0808">Transferase</keyword>
<evidence type="ECO:0000313" key="3">
    <source>
        <dbReference type="EMBL" id="RIA37081.1"/>
    </source>
</evidence>
<organism evidence="3 4">
    <name type="scientific">Hephaestia caeni</name>
    <dbReference type="NCBI Taxonomy" id="645617"/>
    <lineage>
        <taxon>Bacteria</taxon>
        <taxon>Pseudomonadati</taxon>
        <taxon>Pseudomonadota</taxon>
        <taxon>Alphaproteobacteria</taxon>
        <taxon>Sphingomonadales</taxon>
        <taxon>Sphingomonadaceae</taxon>
        <taxon>Hephaestia</taxon>
    </lineage>
</organism>
<dbReference type="Proteomes" id="UP000266568">
    <property type="component" value="Unassembled WGS sequence"/>
</dbReference>
<dbReference type="InterPro" id="IPR001789">
    <property type="entry name" value="Sig_transdc_resp-reg_receiver"/>
</dbReference>
<evidence type="ECO:0000313" key="4">
    <source>
        <dbReference type="Proteomes" id="UP000266568"/>
    </source>
</evidence>
<name>A0A397NUJ8_9SPHN</name>
<proteinExistence type="predicted"/>